<evidence type="ECO:0000313" key="3">
    <source>
        <dbReference type="EnsemblProtists" id="PYU1_T011533"/>
    </source>
</evidence>
<accession>K3X2T4</accession>
<dbReference type="Proteomes" id="UP000019132">
    <property type="component" value="Unassembled WGS sequence"/>
</dbReference>
<reference evidence="4" key="1">
    <citation type="journal article" date="2010" name="Genome Biol.">
        <title>Genome sequence of the necrotrophic plant pathogen Pythium ultimum reveals original pathogenicity mechanisms and effector repertoire.</title>
        <authorList>
            <person name="Levesque C.A."/>
            <person name="Brouwer H."/>
            <person name="Cano L."/>
            <person name="Hamilton J.P."/>
            <person name="Holt C."/>
            <person name="Huitema E."/>
            <person name="Raffaele S."/>
            <person name="Robideau G.P."/>
            <person name="Thines M."/>
            <person name="Win J."/>
            <person name="Zerillo M.M."/>
            <person name="Beakes G.W."/>
            <person name="Boore J.L."/>
            <person name="Busam D."/>
            <person name="Dumas B."/>
            <person name="Ferriera S."/>
            <person name="Fuerstenberg S.I."/>
            <person name="Gachon C.M."/>
            <person name="Gaulin E."/>
            <person name="Govers F."/>
            <person name="Grenville-Briggs L."/>
            <person name="Horner N."/>
            <person name="Hostetler J."/>
            <person name="Jiang R.H."/>
            <person name="Johnson J."/>
            <person name="Krajaejun T."/>
            <person name="Lin H."/>
            <person name="Meijer H.J."/>
            <person name="Moore B."/>
            <person name="Morris P."/>
            <person name="Phuntmart V."/>
            <person name="Puiu D."/>
            <person name="Shetty J."/>
            <person name="Stajich J.E."/>
            <person name="Tripathy S."/>
            <person name="Wawra S."/>
            <person name="van West P."/>
            <person name="Whitty B.R."/>
            <person name="Coutinho P.M."/>
            <person name="Henrissat B."/>
            <person name="Martin F."/>
            <person name="Thomas P.D."/>
            <person name="Tyler B.M."/>
            <person name="De Vries R.P."/>
            <person name="Kamoun S."/>
            <person name="Yandell M."/>
            <person name="Tisserat N."/>
            <person name="Buell C.R."/>
        </authorList>
    </citation>
    <scope>NUCLEOTIDE SEQUENCE</scope>
    <source>
        <strain evidence="4">DAOM:BR144</strain>
    </source>
</reference>
<dbReference type="OMA" id="TESHETV"/>
<feature type="region of interest" description="Disordered" evidence="2">
    <location>
        <begin position="79"/>
        <end position="111"/>
    </location>
</feature>
<dbReference type="GO" id="GO:0016740">
    <property type="term" value="F:transferase activity"/>
    <property type="evidence" value="ECO:0007669"/>
    <property type="project" value="UniProtKB-KW"/>
</dbReference>
<dbReference type="EnsemblProtists" id="PYU1_T011533">
    <property type="protein sequence ID" value="PYU1_T011533"/>
    <property type="gene ID" value="PYU1_G011507"/>
</dbReference>
<feature type="compositionally biased region" description="Polar residues" evidence="2">
    <location>
        <begin position="80"/>
        <end position="93"/>
    </location>
</feature>
<sequence length="1445" mass="155581">MSILWPNGSTKGFAWDKVVPGGGLNGKHSFVTLLAEALRKVDLAHPLAHSTCSILLRPLATLTRTFVTHRVRKLLKKRNSASGTDTVADNSAAVSEPAAPNATGASVSAERTQDVSAHIDLPLSLANEALTAEVTANAEDVAMQSPVSIADDQEMREAVVDEDVNALDEVDEEEFSYLNILDDEALFSEEQTRRARLQRNLEARRGSSRSTSSDSGNAGESSVNSLLEAFLGSPDTTEALTNAISLGEEESPFDSPSGELFRDSIFISQSQDQRGAGTFRNAVMQFIEDLPDGGDENILFESFEMGNAGSRARRDRQGNRAELSGVSITHPLLRSTGSAEVMTDTSGLRVPARLSLPRHSSLLRELQELSEHVQTQLPLSFGGGARARLGGRELLQRGGGRTRPPSRNNRLSAVSNLLSEFSLDIPTSQLSLNQSRSHRLGMRGSDRGDRDIFGGSSRSLRGEGGSANSASLWGPGGAGRNVDIRSVASRLEHRINQMYQDTTEEEPTPTARPENANAQLSDAPTRNDIVGAEEDETRPREDVVLNPDPTVGTPRESEVTASGSSRTSFVGNDEGSVSEDESRSDVATVAGDQTPGNELSSDTASVIALASTFGESTLRSPDEPDTDQMGSETEAPNSPLSHERDVEAQTSSTQFGTLPPPAPVVSESSSMLSFTLDLADLQAPPQRTAPSETQSTRGEMGDDEESKVDDAPTHPPAQDSVAGETTDLVCPEGIDPEVFASLPPDMQAEIVAQSAPPSVSTTAGNQGGSESFSQLDLDMANSSFDRETLEALPEDIRAEVLANERREREALAAAAAAPADISRAQEMDNASFVASLAPELREEILVTCDDAFLQTLPSQVRAEAMILRERAAFRTTYRERQPDAGRSGDGIGDLFQRPTLRRMLTSHGPDGVASSSRRSGRRNVYLDSNGNVRRGSRRDDDDMNGSAHAGMLRVDPDEDEDASERICDDKCVKGLLRLLYMAQSVVQNRVYQRVLANICLYPLTRESVRVNALRVITRALDRPLVLAENVDDNFPPTGLFGCTDNDIRGVKSGQVQHGIPVDAVTRLLHVLVSLAKYNPRFTVELLQPHGMRRQDLFVKSEADLTVTNESGVAVLVELLTVPIVSRNGTNLDTLLELLELVLSPLERLAKKEDANKKDTPENETQPKTNESEWVTVPVINLDARSMSSIVSVLCMDICSPQMQERTVAILKLLNRVPDNCGRVIDAIVYHASALAKTSKASFHGSSYESSAVLRSAQDELRLLRLLHTLSDICETTAAFTDYCHTIGLDPLWDQLSHSLEDARSKGGLDEKDGPVLSPLESVVAAAAAAPSTSDDENVDGMVIEGKSAGASCAMAALLARFLPMVEAFFVVNARDAASMSLQIPDSTEREEAFVANLRVSGFASTNTASTSVETPASPTPTPSEAGESMRLANFVEANRVLLNIL</sequence>
<feature type="region of interest" description="Disordered" evidence="2">
    <location>
        <begin position="198"/>
        <end position="221"/>
    </location>
</feature>
<dbReference type="VEuPathDB" id="FungiDB:PYU1_G011507"/>
<dbReference type="STRING" id="431595.K3X2T4"/>
<feature type="region of interest" description="Disordered" evidence="2">
    <location>
        <begin position="430"/>
        <end position="479"/>
    </location>
</feature>
<feature type="compositionally biased region" description="Polar residues" evidence="2">
    <location>
        <begin position="755"/>
        <end position="773"/>
    </location>
</feature>
<dbReference type="EMBL" id="GL376571">
    <property type="status" value="NOT_ANNOTATED_CDS"/>
    <property type="molecule type" value="Genomic_DNA"/>
</dbReference>
<dbReference type="InterPro" id="IPR025527">
    <property type="entry name" value="HUWE1/Rev1_UBM"/>
</dbReference>
<protein>
    <submittedName>
        <fullName evidence="3">Uncharacterized protein</fullName>
    </submittedName>
</protein>
<evidence type="ECO:0000256" key="2">
    <source>
        <dbReference type="SAM" id="MobiDB-lite"/>
    </source>
</evidence>
<feature type="compositionally biased region" description="Polar residues" evidence="2">
    <location>
        <begin position="688"/>
        <end position="697"/>
    </location>
</feature>
<dbReference type="InParanoid" id="K3X2T4"/>
<feature type="compositionally biased region" description="Polar residues" evidence="2">
    <location>
        <begin position="594"/>
        <end position="604"/>
    </location>
</feature>
<reference evidence="3" key="3">
    <citation type="submission" date="2015-02" db="UniProtKB">
        <authorList>
            <consortium name="EnsemblProtists"/>
        </authorList>
    </citation>
    <scope>IDENTIFICATION</scope>
    <source>
        <strain evidence="3">DAOM BR144</strain>
    </source>
</reference>
<feature type="compositionally biased region" description="Polar residues" evidence="2">
    <location>
        <begin position="559"/>
        <end position="570"/>
    </location>
</feature>
<dbReference type="HOGENOM" id="CLU_001770_0_0_1"/>
<dbReference type="eggNOG" id="KOG0939">
    <property type="taxonomic scope" value="Eukaryota"/>
</dbReference>
<name>K3X2T4_GLOUD</name>
<feature type="compositionally biased region" description="Low complexity" evidence="2">
    <location>
        <begin position="1407"/>
        <end position="1416"/>
    </location>
</feature>
<dbReference type="Gene3D" id="6.10.250.1630">
    <property type="match status" value="1"/>
</dbReference>
<feature type="region of interest" description="Disordered" evidence="2">
    <location>
        <begin position="500"/>
        <end position="729"/>
    </location>
</feature>
<organism evidence="3 4">
    <name type="scientific">Globisporangium ultimum (strain ATCC 200006 / CBS 805.95 / DAOM BR144)</name>
    <name type="common">Pythium ultimum</name>
    <dbReference type="NCBI Taxonomy" id="431595"/>
    <lineage>
        <taxon>Eukaryota</taxon>
        <taxon>Sar</taxon>
        <taxon>Stramenopiles</taxon>
        <taxon>Oomycota</taxon>
        <taxon>Peronosporomycetes</taxon>
        <taxon>Pythiales</taxon>
        <taxon>Pythiaceae</taxon>
        <taxon>Globisporangium</taxon>
    </lineage>
</organism>
<evidence type="ECO:0000256" key="1">
    <source>
        <dbReference type="ARBA" id="ARBA00022679"/>
    </source>
</evidence>
<feature type="region of interest" description="Disordered" evidence="2">
    <location>
        <begin position="902"/>
        <end position="959"/>
    </location>
</feature>
<reference evidence="4" key="2">
    <citation type="submission" date="2010-04" db="EMBL/GenBank/DDBJ databases">
        <authorList>
            <person name="Buell R."/>
            <person name="Hamilton J."/>
            <person name="Hostetler J."/>
        </authorList>
    </citation>
    <scope>NUCLEOTIDE SEQUENCE [LARGE SCALE GENOMIC DNA]</scope>
    <source>
        <strain evidence="4">DAOM:BR144</strain>
    </source>
</reference>
<keyword evidence="4" id="KW-1185">Reference proteome</keyword>
<dbReference type="Pfam" id="PF14377">
    <property type="entry name" value="UBM"/>
    <property type="match status" value="3"/>
</dbReference>
<keyword evidence="1" id="KW-0808">Transferase</keyword>
<feature type="region of interest" description="Disordered" evidence="2">
    <location>
        <begin position="752"/>
        <end position="773"/>
    </location>
</feature>
<feature type="region of interest" description="Disordered" evidence="2">
    <location>
        <begin position="1406"/>
        <end position="1427"/>
    </location>
</feature>
<feature type="compositionally biased region" description="Polar residues" evidence="2">
    <location>
        <begin position="628"/>
        <end position="640"/>
    </location>
</feature>
<proteinExistence type="predicted"/>
<evidence type="ECO:0000313" key="4">
    <source>
        <dbReference type="Proteomes" id="UP000019132"/>
    </source>
</evidence>